<dbReference type="PANTHER" id="PTHR46353:SF13">
    <property type="entry name" value="ZINC FINGER PROTEIN 6"/>
    <property type="match status" value="1"/>
</dbReference>
<dbReference type="GO" id="GO:0009740">
    <property type="term" value="P:gibberellic acid mediated signaling pathway"/>
    <property type="evidence" value="ECO:0007669"/>
    <property type="project" value="TreeGrafter"/>
</dbReference>
<name>A0AAV5K2S7_9ROSI</name>
<protein>
    <recommendedName>
        <fullName evidence="2">C2H2-type domain-containing protein</fullName>
    </recommendedName>
</protein>
<comment type="caution">
    <text evidence="3">The sequence shown here is derived from an EMBL/GenBank/DDBJ whole genome shotgun (WGS) entry which is preliminary data.</text>
</comment>
<feature type="domain" description="C2H2-type" evidence="2">
    <location>
        <begin position="58"/>
        <end position="85"/>
    </location>
</feature>
<dbReference type="GO" id="GO:0009736">
    <property type="term" value="P:cytokinin-activated signaling pathway"/>
    <property type="evidence" value="ECO:0007669"/>
    <property type="project" value="TreeGrafter"/>
</dbReference>
<evidence type="ECO:0000313" key="3">
    <source>
        <dbReference type="EMBL" id="GKV16780.1"/>
    </source>
</evidence>
<evidence type="ECO:0000313" key="4">
    <source>
        <dbReference type="Proteomes" id="UP001054252"/>
    </source>
</evidence>
<evidence type="ECO:0000256" key="1">
    <source>
        <dbReference type="PROSITE-ProRule" id="PRU00042"/>
    </source>
</evidence>
<dbReference type="SUPFAM" id="SSF57667">
    <property type="entry name" value="beta-beta-alpha zinc fingers"/>
    <property type="match status" value="1"/>
</dbReference>
<dbReference type="GO" id="GO:0000976">
    <property type="term" value="F:transcription cis-regulatory region binding"/>
    <property type="evidence" value="ECO:0007669"/>
    <property type="project" value="TreeGrafter"/>
</dbReference>
<keyword evidence="1" id="KW-0479">Metal-binding</keyword>
<dbReference type="AlphaFoldDB" id="A0AAV5K2S7"/>
<dbReference type="PROSITE" id="PS00028">
    <property type="entry name" value="ZINC_FINGER_C2H2_1"/>
    <property type="match status" value="1"/>
</dbReference>
<keyword evidence="1" id="KW-0862">Zinc</keyword>
<dbReference type="InterPro" id="IPR036236">
    <property type="entry name" value="Znf_C2H2_sf"/>
</dbReference>
<dbReference type="Proteomes" id="UP001054252">
    <property type="component" value="Unassembled WGS sequence"/>
</dbReference>
<sequence length="213" mass="22786">MAEVDCRSNKTDMVPGGNTPLKLFGFNILQNEALDSDSTKNSNGWTSEPETDAVARKYECQYCCREFVNSQALGGHQNAHKKERQLLKRAQQMQASRGFASLHVQNSMISPFAQPPHLFAPAVVAPAPYPSSFYVSHGSSAAPLHVLHGGTYLCGNGPGRRVYAGEGGEALAGDIRVHAGVFPAEKRFAGDGGREIEKGLGLDLHLSLGPAVP</sequence>
<accession>A0AAV5K2S7</accession>
<keyword evidence="4" id="KW-1185">Reference proteome</keyword>
<dbReference type="GO" id="GO:0008270">
    <property type="term" value="F:zinc ion binding"/>
    <property type="evidence" value="ECO:0007669"/>
    <property type="project" value="UniProtKB-KW"/>
</dbReference>
<dbReference type="InterPro" id="IPR044299">
    <property type="entry name" value="GIS3/ZFP5/ZFP6"/>
</dbReference>
<dbReference type="GO" id="GO:0003700">
    <property type="term" value="F:DNA-binding transcription factor activity"/>
    <property type="evidence" value="ECO:0007669"/>
    <property type="project" value="TreeGrafter"/>
</dbReference>
<dbReference type="Gene3D" id="3.30.160.60">
    <property type="entry name" value="Classic Zinc Finger"/>
    <property type="match status" value="1"/>
</dbReference>
<gene>
    <name evidence="3" type="ORF">SLEP1_g27372</name>
</gene>
<evidence type="ECO:0000259" key="2">
    <source>
        <dbReference type="PROSITE" id="PS50157"/>
    </source>
</evidence>
<dbReference type="EMBL" id="BPVZ01000046">
    <property type="protein sequence ID" value="GKV16780.1"/>
    <property type="molecule type" value="Genomic_DNA"/>
</dbReference>
<dbReference type="PROSITE" id="PS50157">
    <property type="entry name" value="ZINC_FINGER_C2H2_2"/>
    <property type="match status" value="1"/>
</dbReference>
<reference evidence="3 4" key="1">
    <citation type="journal article" date="2021" name="Commun. Biol.">
        <title>The genome of Shorea leprosula (Dipterocarpaceae) highlights the ecological relevance of drought in aseasonal tropical rainforests.</title>
        <authorList>
            <person name="Ng K.K.S."/>
            <person name="Kobayashi M.J."/>
            <person name="Fawcett J.A."/>
            <person name="Hatakeyama M."/>
            <person name="Paape T."/>
            <person name="Ng C.H."/>
            <person name="Ang C.C."/>
            <person name="Tnah L.H."/>
            <person name="Lee C.T."/>
            <person name="Nishiyama T."/>
            <person name="Sese J."/>
            <person name="O'Brien M.J."/>
            <person name="Copetti D."/>
            <person name="Mohd Noor M.I."/>
            <person name="Ong R.C."/>
            <person name="Putra M."/>
            <person name="Sireger I.Z."/>
            <person name="Indrioko S."/>
            <person name="Kosugi Y."/>
            <person name="Izuno A."/>
            <person name="Isagi Y."/>
            <person name="Lee S.L."/>
            <person name="Shimizu K.K."/>
        </authorList>
    </citation>
    <scope>NUCLEOTIDE SEQUENCE [LARGE SCALE GENOMIC DNA]</scope>
    <source>
        <strain evidence="3">214</strain>
    </source>
</reference>
<proteinExistence type="predicted"/>
<keyword evidence="1" id="KW-0863">Zinc-finger</keyword>
<dbReference type="GO" id="GO:0005634">
    <property type="term" value="C:nucleus"/>
    <property type="evidence" value="ECO:0007669"/>
    <property type="project" value="TreeGrafter"/>
</dbReference>
<dbReference type="InterPro" id="IPR013087">
    <property type="entry name" value="Znf_C2H2_type"/>
</dbReference>
<organism evidence="3 4">
    <name type="scientific">Rubroshorea leprosula</name>
    <dbReference type="NCBI Taxonomy" id="152421"/>
    <lineage>
        <taxon>Eukaryota</taxon>
        <taxon>Viridiplantae</taxon>
        <taxon>Streptophyta</taxon>
        <taxon>Embryophyta</taxon>
        <taxon>Tracheophyta</taxon>
        <taxon>Spermatophyta</taxon>
        <taxon>Magnoliopsida</taxon>
        <taxon>eudicotyledons</taxon>
        <taxon>Gunneridae</taxon>
        <taxon>Pentapetalae</taxon>
        <taxon>rosids</taxon>
        <taxon>malvids</taxon>
        <taxon>Malvales</taxon>
        <taxon>Dipterocarpaceae</taxon>
        <taxon>Rubroshorea</taxon>
    </lineage>
</organism>
<dbReference type="GO" id="GO:0010090">
    <property type="term" value="P:trichome morphogenesis"/>
    <property type="evidence" value="ECO:0007669"/>
    <property type="project" value="InterPro"/>
</dbReference>
<dbReference type="PANTHER" id="PTHR46353">
    <property type="entry name" value="ZINC FINGER PROTEIN 5"/>
    <property type="match status" value="1"/>
</dbReference>